<dbReference type="Pfam" id="PF01434">
    <property type="entry name" value="Peptidase_M41"/>
    <property type="match status" value="1"/>
</dbReference>
<protein>
    <recommendedName>
        <fullName evidence="2">Peptidase M41 domain-containing protein</fullName>
    </recommendedName>
</protein>
<reference evidence="4" key="1">
    <citation type="journal article" date="2019" name="Int. J. Syst. Evol. Microbiol.">
        <title>The Global Catalogue of Microorganisms (GCM) 10K type strain sequencing project: providing services to taxonomists for standard genome sequencing and annotation.</title>
        <authorList>
            <consortium name="The Broad Institute Genomics Platform"/>
            <consortium name="The Broad Institute Genome Sequencing Center for Infectious Disease"/>
            <person name="Wu L."/>
            <person name="Ma J."/>
        </authorList>
    </citation>
    <scope>NUCLEOTIDE SEQUENCE [LARGE SCALE GENOMIC DNA]</scope>
    <source>
        <strain evidence="4">CCUG 63830</strain>
    </source>
</reference>
<dbReference type="EMBL" id="JBHSWB010000002">
    <property type="protein sequence ID" value="MFC6662576.1"/>
    <property type="molecule type" value="Genomic_DNA"/>
</dbReference>
<keyword evidence="1" id="KW-1133">Transmembrane helix</keyword>
<sequence>MAFALYEAAPAPETILARGALNVLAKFAPLVVGVVFVWSAIKFVMAGGPGLLAEVVSFLRNFALGGLLLATLIKLLGDPIAQGLRAEPLATATGVATLFLLALMTDRVYQRGKSSSVEALFQPGPSVEAVPRGALPSERDVQVMAVHEAAHVLVWGGHPGYPPQRLRLNPSGHPAGTVTVAASHRLADRTELERHMLCSLAGVAAETQVFGTTFAGSHQDLVQHAALARQFLAAAPERPGLIHDASTPEELAFNEQMIRGLRLDHLEMLAGFFTAHRDLLDELAALARVKGQLEQEDLKPFLDRVTAPLPSMKSEEVCASSA</sequence>
<dbReference type="InterPro" id="IPR000642">
    <property type="entry name" value="Peptidase_M41"/>
</dbReference>
<dbReference type="Gene3D" id="1.20.58.760">
    <property type="entry name" value="Peptidase M41"/>
    <property type="match status" value="1"/>
</dbReference>
<evidence type="ECO:0000259" key="2">
    <source>
        <dbReference type="Pfam" id="PF01434"/>
    </source>
</evidence>
<dbReference type="RefSeq" id="WP_224610916.1">
    <property type="nucleotide sequence ID" value="NZ_JAIQXV010000016.1"/>
</dbReference>
<feature type="domain" description="Peptidase M41" evidence="2">
    <location>
        <begin position="137"/>
        <end position="232"/>
    </location>
</feature>
<comment type="caution">
    <text evidence="3">The sequence shown here is derived from an EMBL/GenBank/DDBJ whole genome shotgun (WGS) entry which is preliminary data.</text>
</comment>
<evidence type="ECO:0000256" key="1">
    <source>
        <dbReference type="SAM" id="Phobius"/>
    </source>
</evidence>
<keyword evidence="4" id="KW-1185">Reference proteome</keyword>
<name>A0ABW1ZPB1_9DEIO</name>
<organism evidence="3 4">
    <name type="scientific">Deinococcus multiflagellatus</name>
    <dbReference type="NCBI Taxonomy" id="1656887"/>
    <lineage>
        <taxon>Bacteria</taxon>
        <taxon>Thermotogati</taxon>
        <taxon>Deinococcota</taxon>
        <taxon>Deinococci</taxon>
        <taxon>Deinococcales</taxon>
        <taxon>Deinococcaceae</taxon>
        <taxon>Deinococcus</taxon>
    </lineage>
</organism>
<keyword evidence="1" id="KW-0472">Membrane</keyword>
<dbReference type="InterPro" id="IPR037219">
    <property type="entry name" value="Peptidase_M41-like"/>
</dbReference>
<accession>A0ABW1ZPB1</accession>
<proteinExistence type="predicted"/>
<gene>
    <name evidence="3" type="ORF">ACFP90_21200</name>
</gene>
<dbReference type="Proteomes" id="UP001596317">
    <property type="component" value="Unassembled WGS sequence"/>
</dbReference>
<feature type="transmembrane region" description="Helical" evidence="1">
    <location>
        <begin position="58"/>
        <end position="77"/>
    </location>
</feature>
<keyword evidence="1" id="KW-0812">Transmembrane</keyword>
<evidence type="ECO:0000313" key="4">
    <source>
        <dbReference type="Proteomes" id="UP001596317"/>
    </source>
</evidence>
<dbReference type="SUPFAM" id="SSF140990">
    <property type="entry name" value="FtsH protease domain-like"/>
    <property type="match status" value="1"/>
</dbReference>
<evidence type="ECO:0000313" key="3">
    <source>
        <dbReference type="EMBL" id="MFC6662576.1"/>
    </source>
</evidence>